<dbReference type="STRING" id="3880.G7L500"/>
<dbReference type="Pfam" id="PF04818">
    <property type="entry name" value="CID"/>
    <property type="match status" value="1"/>
</dbReference>
<evidence type="ECO:0000256" key="2">
    <source>
        <dbReference type="SAM" id="MobiDB-lite"/>
    </source>
</evidence>
<proteinExistence type="predicted"/>
<dbReference type="GO" id="GO:0005737">
    <property type="term" value="C:cytoplasm"/>
    <property type="evidence" value="ECO:0000318"/>
    <property type="project" value="GO_Central"/>
</dbReference>
<feature type="compositionally biased region" description="Basic and acidic residues" evidence="2">
    <location>
        <begin position="1"/>
        <end position="23"/>
    </location>
</feature>
<dbReference type="GO" id="GO:0003729">
    <property type="term" value="F:mRNA binding"/>
    <property type="evidence" value="ECO:0000318"/>
    <property type="project" value="GO_Central"/>
</dbReference>
<dbReference type="EMBL" id="CM001223">
    <property type="protein sequence ID" value="AES81967.2"/>
    <property type="molecule type" value="Genomic_DNA"/>
</dbReference>
<feature type="compositionally biased region" description="Polar residues" evidence="2">
    <location>
        <begin position="26"/>
        <end position="51"/>
    </location>
</feature>
<feature type="region of interest" description="Disordered" evidence="2">
    <location>
        <begin position="589"/>
        <end position="759"/>
    </location>
</feature>
<reference evidence="4 6" key="1">
    <citation type="journal article" date="2011" name="Nature">
        <title>The Medicago genome provides insight into the evolution of rhizobial symbioses.</title>
        <authorList>
            <person name="Young N.D."/>
            <person name="Debelle F."/>
            <person name="Oldroyd G.E."/>
            <person name="Geurts R."/>
            <person name="Cannon S.B."/>
            <person name="Udvardi M.K."/>
            <person name="Benedito V.A."/>
            <person name="Mayer K.F."/>
            <person name="Gouzy J."/>
            <person name="Schoof H."/>
            <person name="Van de Peer Y."/>
            <person name="Proost S."/>
            <person name="Cook D.R."/>
            <person name="Meyers B.C."/>
            <person name="Spannagl M."/>
            <person name="Cheung F."/>
            <person name="De Mita S."/>
            <person name="Krishnakumar V."/>
            <person name="Gundlach H."/>
            <person name="Zhou S."/>
            <person name="Mudge J."/>
            <person name="Bharti A.K."/>
            <person name="Murray J.D."/>
            <person name="Naoumkina M.A."/>
            <person name="Rosen B."/>
            <person name="Silverstein K.A."/>
            <person name="Tang H."/>
            <person name="Rombauts S."/>
            <person name="Zhao P.X."/>
            <person name="Zhou P."/>
            <person name="Barbe V."/>
            <person name="Bardou P."/>
            <person name="Bechner M."/>
            <person name="Bellec A."/>
            <person name="Berger A."/>
            <person name="Berges H."/>
            <person name="Bidwell S."/>
            <person name="Bisseling T."/>
            <person name="Choisne N."/>
            <person name="Couloux A."/>
            <person name="Denny R."/>
            <person name="Deshpande S."/>
            <person name="Dai X."/>
            <person name="Doyle J.J."/>
            <person name="Dudez A.M."/>
            <person name="Farmer A.D."/>
            <person name="Fouteau S."/>
            <person name="Franken C."/>
            <person name="Gibelin C."/>
            <person name="Gish J."/>
            <person name="Goldstein S."/>
            <person name="Gonzalez A.J."/>
            <person name="Green P.J."/>
            <person name="Hallab A."/>
            <person name="Hartog M."/>
            <person name="Hua A."/>
            <person name="Humphray S.J."/>
            <person name="Jeong D.H."/>
            <person name="Jing Y."/>
            <person name="Jocker A."/>
            <person name="Kenton S.M."/>
            <person name="Kim D.J."/>
            <person name="Klee K."/>
            <person name="Lai H."/>
            <person name="Lang C."/>
            <person name="Lin S."/>
            <person name="Macmil S.L."/>
            <person name="Magdelenat G."/>
            <person name="Matthews L."/>
            <person name="McCorrison J."/>
            <person name="Monaghan E.L."/>
            <person name="Mun J.H."/>
            <person name="Najar F.Z."/>
            <person name="Nicholson C."/>
            <person name="Noirot C."/>
            <person name="O'Bleness M."/>
            <person name="Paule C.R."/>
            <person name="Poulain J."/>
            <person name="Prion F."/>
            <person name="Qin B."/>
            <person name="Qu C."/>
            <person name="Retzel E.F."/>
            <person name="Riddle C."/>
            <person name="Sallet E."/>
            <person name="Samain S."/>
            <person name="Samson N."/>
            <person name="Sanders I."/>
            <person name="Saurat O."/>
            <person name="Scarpelli C."/>
            <person name="Schiex T."/>
            <person name="Segurens B."/>
            <person name="Severin A.J."/>
            <person name="Sherrier D.J."/>
            <person name="Shi R."/>
            <person name="Sims S."/>
            <person name="Singer S.R."/>
            <person name="Sinharoy S."/>
            <person name="Sterck L."/>
            <person name="Viollet A."/>
            <person name="Wang B.B."/>
            <person name="Wang K."/>
            <person name="Wang M."/>
            <person name="Wang X."/>
            <person name="Warfsmann J."/>
            <person name="Weissenbach J."/>
            <person name="White D.D."/>
            <person name="White J.D."/>
            <person name="Wiley G.B."/>
            <person name="Wincker P."/>
            <person name="Xing Y."/>
            <person name="Yang L."/>
            <person name="Yao Z."/>
            <person name="Ying F."/>
            <person name="Zhai J."/>
            <person name="Zhou L."/>
            <person name="Zuber A."/>
            <person name="Denarie J."/>
            <person name="Dixon R.A."/>
            <person name="May G.D."/>
            <person name="Schwartz D.C."/>
            <person name="Rogers J."/>
            <person name="Quetier F."/>
            <person name="Town C.D."/>
            <person name="Roe B.A."/>
        </authorList>
    </citation>
    <scope>NUCLEOTIDE SEQUENCE [LARGE SCALE GENOMIC DNA]</scope>
    <source>
        <strain evidence="4">A17</strain>
        <strain evidence="5 6">cv. Jemalong A17</strain>
    </source>
</reference>
<evidence type="ECO:0000259" key="3">
    <source>
        <dbReference type="PROSITE" id="PS51391"/>
    </source>
</evidence>
<feature type="domain" description="CID" evidence="3">
    <location>
        <begin position="77"/>
        <end position="205"/>
    </location>
</feature>
<accession>G7L500</accession>
<dbReference type="GO" id="GO:0031124">
    <property type="term" value="P:mRNA 3'-end processing"/>
    <property type="evidence" value="ECO:0007669"/>
    <property type="project" value="InterPro"/>
</dbReference>
<evidence type="ECO:0000313" key="4">
    <source>
        <dbReference type="EMBL" id="AES81967.2"/>
    </source>
</evidence>
<dbReference type="InterPro" id="IPR008942">
    <property type="entry name" value="ENTH_VHS"/>
</dbReference>
<dbReference type="InterPro" id="IPR045154">
    <property type="entry name" value="PCF11-like"/>
</dbReference>
<dbReference type="GO" id="GO:0005849">
    <property type="term" value="C:mRNA cleavage factor complex"/>
    <property type="evidence" value="ECO:0000318"/>
    <property type="project" value="GO_Central"/>
</dbReference>
<feature type="compositionally biased region" description="Polar residues" evidence="2">
    <location>
        <begin position="606"/>
        <end position="626"/>
    </location>
</feature>
<keyword evidence="6" id="KW-1185">Reference proteome</keyword>
<dbReference type="GO" id="GO:0006369">
    <property type="term" value="P:termination of RNA polymerase II transcription"/>
    <property type="evidence" value="ECO:0000318"/>
    <property type="project" value="GO_Central"/>
</dbReference>
<sequence length="1029" mass="112074">MENSRRSLDRSREPGAKKPRLIDELQQGSNQTSRTFPQRQQPTSGVATMLSSGRFRMNDRDSESSDGGGGYHPQPPPHQELVTQYKAALAELTFNSKPIITNLTIIAGENLSAAKSIAGAVCGNILEVPSDQKLPSLYLLDSIVKNIGRDYIKYFAVRLPEVFCNTYRQVDTPVHSSMRHLFGTWRGVFPPQTLQIIEKELNFNPAVNGSASASATLRSDSQSQRPSHSIHVNPKYLERQRLQQSSRTKGVFDDMAGVISNANEGAERPDRALGAARPWLDPRLNMHNNQHTHRGALNDSVPEKSIGGAYGDDEYNSSVSNSLGSGVGRTGSRLIGGVAETLSGQRNGFSLKHSFSNHEAPKSVNLDAHNIRSSAMSKNWKNSEEEEFMWDEVNPGLSDNVPNVSNNLSSDQWMADDDNLESEDHLQFTHPIGTKVNKGISTVKKQLPSSGGHSSLSWELQKQVPSAKLNMKPGHSEIFVSAPSGLPKNPNSSAARIRNQSSMPHTTIGMSKITGQQQFDSEGTESPSEQSSPLRQQSPKVPVTIRNPPSMRNLAEQDCPTTLKTSQHLGGLQSQYIRDPVPAIRSNVQVGNLRKSQEKDMRGPLSSATSFQPKPQQQQLGSSQAEVTLKAKQPLKSKAPLVKAKVTSEKSTTKCLPAPSVKSGIIPNKSITRNLDASNRPSQIGVKPTRSGGPSPATLISSGSPAMSLGSPDDYSPTLPKLPQGKAGKKQNDSTQPSTSSNNRGASAPSSNTANKNTLNPISNLLSSLVAKGLISAGTESATTVRSETVMRSKDQTESIAVSSSLPVASVPVSSAVPVKSSRIEADDAAKASLALSQSTSTEIRNLIGFDFKPDVIREMHPHVIEELLDELPHHCGDCGIRLKQQEQFNRHLEWHATKEREQNGLTVASRRWYVTSDDWIASKAECLSESEFTDSVDEYDDNKTDGSQLDTMVVADENQCLCVLCGELFEDVYCQERDEWMFKGAVYLNNPDSDSEMESRNVGPIIHARCLSDNSILGVTNTVRLIVN</sequence>
<evidence type="ECO:0000313" key="5">
    <source>
        <dbReference type="EnsemblPlants" id="AES81967"/>
    </source>
</evidence>
<feature type="compositionally biased region" description="Polar residues" evidence="2">
    <location>
        <begin position="516"/>
        <end position="539"/>
    </location>
</feature>
<feature type="compositionally biased region" description="Polar residues" evidence="2">
    <location>
        <begin position="733"/>
        <end position="759"/>
    </location>
</feature>
<reference evidence="5" key="3">
    <citation type="submission" date="2015-04" db="UniProtKB">
        <authorList>
            <consortium name="EnsemblPlants"/>
        </authorList>
    </citation>
    <scope>IDENTIFICATION</scope>
    <source>
        <strain evidence="5">cv. Jemalong A17</strain>
    </source>
</reference>
<organism evidence="4 6">
    <name type="scientific">Medicago truncatula</name>
    <name type="common">Barrel medic</name>
    <name type="synonym">Medicago tribuloides</name>
    <dbReference type="NCBI Taxonomy" id="3880"/>
    <lineage>
        <taxon>Eukaryota</taxon>
        <taxon>Viridiplantae</taxon>
        <taxon>Streptophyta</taxon>
        <taxon>Embryophyta</taxon>
        <taxon>Tracheophyta</taxon>
        <taxon>Spermatophyta</taxon>
        <taxon>Magnoliopsida</taxon>
        <taxon>eudicotyledons</taxon>
        <taxon>Gunneridae</taxon>
        <taxon>Pentapetalae</taxon>
        <taxon>rosids</taxon>
        <taxon>fabids</taxon>
        <taxon>Fabales</taxon>
        <taxon>Fabaceae</taxon>
        <taxon>Papilionoideae</taxon>
        <taxon>50 kb inversion clade</taxon>
        <taxon>NPAAA clade</taxon>
        <taxon>Hologalegina</taxon>
        <taxon>IRL clade</taxon>
        <taxon>Trifolieae</taxon>
        <taxon>Medicago</taxon>
    </lineage>
</organism>
<feature type="compositionally biased region" description="Polar residues" evidence="2">
    <location>
        <begin position="669"/>
        <end position="682"/>
    </location>
</feature>
<dbReference type="PROSITE" id="PS51391">
    <property type="entry name" value="CID"/>
    <property type="match status" value="1"/>
</dbReference>
<dbReference type="OrthoDB" id="2129491at2759"/>
<feature type="region of interest" description="Disordered" evidence="2">
    <location>
        <begin position="1"/>
        <end position="78"/>
    </location>
</feature>
<dbReference type="InterPro" id="IPR006569">
    <property type="entry name" value="CID_dom"/>
</dbReference>
<dbReference type="SUPFAM" id="SSF48464">
    <property type="entry name" value="ENTH/VHS domain"/>
    <property type="match status" value="1"/>
</dbReference>
<dbReference type="eggNOG" id="KOG2071">
    <property type="taxonomic scope" value="Eukaryota"/>
</dbReference>
<dbReference type="FunFam" id="1.25.40.90:FF:000023">
    <property type="entry name" value="polyadenylation and cleavage factor homolog 4"/>
    <property type="match status" value="1"/>
</dbReference>
<feature type="compositionally biased region" description="Polar residues" evidence="2">
    <location>
        <begin position="212"/>
        <end position="227"/>
    </location>
</feature>
<dbReference type="AlphaFoldDB" id="G7L500"/>
<protein>
    <submittedName>
        <fullName evidence="4">ENTH/VHS-like protein</fullName>
    </submittedName>
</protein>
<dbReference type="InterPro" id="IPR057242">
    <property type="entry name" value="PCFS4-like"/>
</dbReference>
<evidence type="ECO:0000313" key="6">
    <source>
        <dbReference type="Proteomes" id="UP000002051"/>
    </source>
</evidence>
<dbReference type="GO" id="GO:0000993">
    <property type="term" value="F:RNA polymerase II complex binding"/>
    <property type="evidence" value="ECO:0000318"/>
    <property type="project" value="GO_Central"/>
</dbReference>
<dbReference type="CDD" id="cd16982">
    <property type="entry name" value="CID_Pcf11"/>
    <property type="match status" value="1"/>
</dbReference>
<dbReference type="InterPro" id="IPR047415">
    <property type="entry name" value="Pcf11_CID"/>
</dbReference>
<dbReference type="Gene3D" id="1.25.40.90">
    <property type="match status" value="1"/>
</dbReference>
<dbReference type="InterPro" id="IPR013087">
    <property type="entry name" value="Znf_C2H2_type"/>
</dbReference>
<dbReference type="PANTHER" id="PTHR15921">
    <property type="entry name" value="PRE-MRNA CLEAVAGE COMPLEX II"/>
    <property type="match status" value="1"/>
</dbReference>
<feature type="region of interest" description="Disordered" evidence="2">
    <location>
        <begin position="212"/>
        <end position="249"/>
    </location>
</feature>
<keyword evidence="1" id="KW-0507">mRNA processing</keyword>
<dbReference type="SMART" id="SM00582">
    <property type="entry name" value="RPR"/>
    <property type="match status" value="1"/>
</dbReference>
<dbReference type="Proteomes" id="UP000002051">
    <property type="component" value="Unassembled WGS sequence"/>
</dbReference>
<dbReference type="EnsemblPlants" id="AES81967">
    <property type="protein sequence ID" value="AES81967"/>
    <property type="gene ID" value="MTR_7g103840"/>
</dbReference>
<feature type="region of interest" description="Disordered" evidence="2">
    <location>
        <begin position="288"/>
        <end position="315"/>
    </location>
</feature>
<dbReference type="PROSITE" id="PS00028">
    <property type="entry name" value="ZINC_FINGER_C2H2_1"/>
    <property type="match status" value="1"/>
</dbReference>
<gene>
    <name evidence="5" type="primary">11435271</name>
    <name evidence="4" type="ordered locus">MTR_7g103840</name>
</gene>
<accession>A0A0C3WEB5</accession>
<reference evidence="4 6" key="2">
    <citation type="journal article" date="2014" name="BMC Genomics">
        <title>An improved genome release (version Mt4.0) for the model legume Medicago truncatula.</title>
        <authorList>
            <person name="Tang H."/>
            <person name="Krishnakumar V."/>
            <person name="Bidwell S."/>
            <person name="Rosen B."/>
            <person name="Chan A."/>
            <person name="Zhou S."/>
            <person name="Gentzbittel L."/>
            <person name="Childs K.L."/>
            <person name="Yandell M."/>
            <person name="Gundlach H."/>
            <person name="Mayer K.F."/>
            <person name="Schwartz D.C."/>
            <person name="Town C.D."/>
        </authorList>
    </citation>
    <scope>GENOME REANNOTATION</scope>
    <source>
        <strain evidence="5 6">cv. Jemalong A17</strain>
    </source>
</reference>
<dbReference type="PANTHER" id="PTHR15921:SF3">
    <property type="entry name" value="PRE-MRNA CLEAVAGE COMPLEX 2 PROTEIN PCF11"/>
    <property type="match status" value="1"/>
</dbReference>
<name>G7L500_MEDTR</name>
<dbReference type="Pfam" id="PF23228">
    <property type="entry name" value="zf_PCFS4"/>
    <property type="match status" value="1"/>
</dbReference>
<dbReference type="PaxDb" id="3880-AES81967"/>
<feature type="region of interest" description="Disordered" evidence="2">
    <location>
        <begin position="516"/>
        <end position="552"/>
    </location>
</feature>
<evidence type="ECO:0000256" key="1">
    <source>
        <dbReference type="ARBA" id="ARBA00022664"/>
    </source>
</evidence>